<keyword evidence="4 6" id="KW-1133">Transmembrane helix</keyword>
<dbReference type="Proteomes" id="UP000177869">
    <property type="component" value="Unassembled WGS sequence"/>
</dbReference>
<evidence type="ECO:0000256" key="6">
    <source>
        <dbReference type="SAM" id="Phobius"/>
    </source>
</evidence>
<comment type="similarity">
    <text evidence="2">Belongs to the DsbD family.</text>
</comment>
<dbReference type="PANTHER" id="PTHR31272:SF4">
    <property type="entry name" value="CYTOCHROME C-TYPE BIOGENESIS PROTEIN HI_1454-RELATED"/>
    <property type="match status" value="1"/>
</dbReference>
<reference evidence="8 9" key="1">
    <citation type="journal article" date="2016" name="Nat. Commun.">
        <title>Thousands of microbial genomes shed light on interconnected biogeochemical processes in an aquifer system.</title>
        <authorList>
            <person name="Anantharaman K."/>
            <person name="Brown C.T."/>
            <person name="Hug L.A."/>
            <person name="Sharon I."/>
            <person name="Castelle C.J."/>
            <person name="Probst A.J."/>
            <person name="Thomas B.C."/>
            <person name="Singh A."/>
            <person name="Wilkins M.J."/>
            <person name="Karaoz U."/>
            <person name="Brodie E.L."/>
            <person name="Williams K.H."/>
            <person name="Hubbard S.S."/>
            <person name="Banfield J.F."/>
        </authorList>
    </citation>
    <scope>NUCLEOTIDE SEQUENCE [LARGE SCALE GENOMIC DNA]</scope>
</reference>
<evidence type="ECO:0000256" key="2">
    <source>
        <dbReference type="ARBA" id="ARBA00006143"/>
    </source>
</evidence>
<evidence type="ECO:0000256" key="5">
    <source>
        <dbReference type="ARBA" id="ARBA00023136"/>
    </source>
</evidence>
<accession>A0A1F6UQD0</accession>
<keyword evidence="3 6" id="KW-0812">Transmembrane</keyword>
<evidence type="ECO:0000259" key="7">
    <source>
        <dbReference type="Pfam" id="PF02683"/>
    </source>
</evidence>
<dbReference type="PANTHER" id="PTHR31272">
    <property type="entry name" value="CYTOCHROME C-TYPE BIOGENESIS PROTEIN HI_1454-RELATED"/>
    <property type="match status" value="1"/>
</dbReference>
<evidence type="ECO:0000313" key="8">
    <source>
        <dbReference type="EMBL" id="OGI59567.1"/>
    </source>
</evidence>
<dbReference type="STRING" id="1801732.A2814_01060"/>
<feature type="transmembrane region" description="Helical" evidence="6">
    <location>
        <begin position="55"/>
        <end position="80"/>
    </location>
</feature>
<feature type="transmembrane region" description="Helical" evidence="6">
    <location>
        <begin position="20"/>
        <end position="43"/>
    </location>
</feature>
<dbReference type="InterPro" id="IPR003834">
    <property type="entry name" value="Cyt_c_assmbl_TM_dom"/>
</dbReference>
<sequence>MENTDQTALSLKTPRDWSVFFSSVFFVLGFSLVFSLVGVLLQTVLSGASYTVQEWLGRIGGVIIILFGFFLLGLFTPSFLKRDHKIMVKYRFHSHYLTSFVFGAAFAVGWTPCVSAALGAILALATTAASSAFLLLFTYTLGIGIPFLLVGLFTNQAQALINRLGKKLQYFQYFFGLVLITLGVLVFTGSLSRVANLQFLTDILISLNLVTSIGGGIGSLTIFNFGVSFLAGVGSFLSPCILPLIPGFLSYLASTAVKTEALS</sequence>
<feature type="transmembrane region" description="Helical" evidence="6">
    <location>
        <begin position="132"/>
        <end position="153"/>
    </location>
</feature>
<feature type="transmembrane region" description="Helical" evidence="6">
    <location>
        <begin position="173"/>
        <end position="191"/>
    </location>
</feature>
<feature type="transmembrane region" description="Helical" evidence="6">
    <location>
        <begin position="229"/>
        <end position="253"/>
    </location>
</feature>
<proteinExistence type="inferred from homology"/>
<evidence type="ECO:0000256" key="1">
    <source>
        <dbReference type="ARBA" id="ARBA00004141"/>
    </source>
</evidence>
<comment type="subcellular location">
    <subcellularLocation>
        <location evidence="1">Membrane</location>
        <topology evidence="1">Multi-pass membrane protein</topology>
    </subcellularLocation>
</comment>
<keyword evidence="5 6" id="KW-0472">Membrane</keyword>
<name>A0A1F6UQD0_9BACT</name>
<organism evidence="8 9">
    <name type="scientific">Candidatus Nomurabacteria bacterium RIFCSPHIGHO2_01_FULL_38_19</name>
    <dbReference type="NCBI Taxonomy" id="1801732"/>
    <lineage>
        <taxon>Bacteria</taxon>
        <taxon>Candidatus Nomuraibacteriota</taxon>
    </lineage>
</organism>
<dbReference type="InterPro" id="IPR051790">
    <property type="entry name" value="Cytochrome_c-biogenesis_DsbD"/>
</dbReference>
<evidence type="ECO:0000256" key="3">
    <source>
        <dbReference type="ARBA" id="ARBA00022692"/>
    </source>
</evidence>
<dbReference type="AlphaFoldDB" id="A0A1F6UQD0"/>
<feature type="transmembrane region" description="Helical" evidence="6">
    <location>
        <begin position="203"/>
        <end position="223"/>
    </location>
</feature>
<evidence type="ECO:0000256" key="4">
    <source>
        <dbReference type="ARBA" id="ARBA00022989"/>
    </source>
</evidence>
<dbReference type="GO" id="GO:0017004">
    <property type="term" value="P:cytochrome complex assembly"/>
    <property type="evidence" value="ECO:0007669"/>
    <property type="project" value="InterPro"/>
</dbReference>
<feature type="domain" description="Cytochrome C biogenesis protein transmembrane" evidence="7">
    <location>
        <begin position="20"/>
        <end position="186"/>
    </location>
</feature>
<dbReference type="Pfam" id="PF02683">
    <property type="entry name" value="DsbD_TM"/>
    <property type="match status" value="1"/>
</dbReference>
<dbReference type="GO" id="GO:0016020">
    <property type="term" value="C:membrane"/>
    <property type="evidence" value="ECO:0007669"/>
    <property type="project" value="UniProtKB-SubCell"/>
</dbReference>
<protein>
    <recommendedName>
        <fullName evidence="7">Cytochrome C biogenesis protein transmembrane domain-containing protein</fullName>
    </recommendedName>
</protein>
<evidence type="ECO:0000313" key="9">
    <source>
        <dbReference type="Proteomes" id="UP000177869"/>
    </source>
</evidence>
<dbReference type="EMBL" id="MFTI01000031">
    <property type="protein sequence ID" value="OGI59567.1"/>
    <property type="molecule type" value="Genomic_DNA"/>
</dbReference>
<feature type="transmembrane region" description="Helical" evidence="6">
    <location>
        <begin position="100"/>
        <end position="125"/>
    </location>
</feature>
<gene>
    <name evidence="8" type="ORF">A2814_01060</name>
</gene>
<comment type="caution">
    <text evidence="8">The sequence shown here is derived from an EMBL/GenBank/DDBJ whole genome shotgun (WGS) entry which is preliminary data.</text>
</comment>